<proteinExistence type="predicted"/>
<name>A0A5C3LRI5_9AGAR</name>
<keyword evidence="1" id="KW-1133">Transmembrane helix</keyword>
<dbReference type="Proteomes" id="UP000308652">
    <property type="component" value="Unassembled WGS sequence"/>
</dbReference>
<sequence length="85" mass="9383">MPFEYMKSLHSRPRALESSTPSGYLEALGLAITMAFSPCKLIIIQEYCRMKAKKMPFPTGLKMGATTYHRQLQIVSDGTATVGSP</sequence>
<protein>
    <submittedName>
        <fullName evidence="2">Uncharacterized protein</fullName>
    </submittedName>
</protein>
<feature type="transmembrane region" description="Helical" evidence="1">
    <location>
        <begin position="23"/>
        <end position="44"/>
    </location>
</feature>
<reference evidence="2 3" key="1">
    <citation type="journal article" date="2019" name="Nat. Ecol. Evol.">
        <title>Megaphylogeny resolves global patterns of mushroom evolution.</title>
        <authorList>
            <person name="Varga T."/>
            <person name="Krizsan K."/>
            <person name="Foldi C."/>
            <person name="Dima B."/>
            <person name="Sanchez-Garcia M."/>
            <person name="Sanchez-Ramirez S."/>
            <person name="Szollosi G.J."/>
            <person name="Szarkandi J.G."/>
            <person name="Papp V."/>
            <person name="Albert L."/>
            <person name="Andreopoulos W."/>
            <person name="Angelini C."/>
            <person name="Antonin V."/>
            <person name="Barry K.W."/>
            <person name="Bougher N.L."/>
            <person name="Buchanan P."/>
            <person name="Buyck B."/>
            <person name="Bense V."/>
            <person name="Catcheside P."/>
            <person name="Chovatia M."/>
            <person name="Cooper J."/>
            <person name="Damon W."/>
            <person name="Desjardin D."/>
            <person name="Finy P."/>
            <person name="Geml J."/>
            <person name="Haridas S."/>
            <person name="Hughes K."/>
            <person name="Justo A."/>
            <person name="Karasinski D."/>
            <person name="Kautmanova I."/>
            <person name="Kiss B."/>
            <person name="Kocsube S."/>
            <person name="Kotiranta H."/>
            <person name="LaButti K.M."/>
            <person name="Lechner B.E."/>
            <person name="Liimatainen K."/>
            <person name="Lipzen A."/>
            <person name="Lukacs Z."/>
            <person name="Mihaltcheva S."/>
            <person name="Morgado L.N."/>
            <person name="Niskanen T."/>
            <person name="Noordeloos M.E."/>
            <person name="Ohm R.A."/>
            <person name="Ortiz-Santana B."/>
            <person name="Ovrebo C."/>
            <person name="Racz N."/>
            <person name="Riley R."/>
            <person name="Savchenko A."/>
            <person name="Shiryaev A."/>
            <person name="Soop K."/>
            <person name="Spirin V."/>
            <person name="Szebenyi C."/>
            <person name="Tomsovsky M."/>
            <person name="Tulloss R.E."/>
            <person name="Uehling J."/>
            <person name="Grigoriev I.V."/>
            <person name="Vagvolgyi C."/>
            <person name="Papp T."/>
            <person name="Martin F.M."/>
            <person name="Miettinen O."/>
            <person name="Hibbett D.S."/>
            <person name="Nagy L.G."/>
        </authorList>
    </citation>
    <scope>NUCLEOTIDE SEQUENCE [LARGE SCALE GENOMIC DNA]</scope>
    <source>
        <strain evidence="2 3">CBS 166.37</strain>
    </source>
</reference>
<evidence type="ECO:0000313" key="3">
    <source>
        <dbReference type="Proteomes" id="UP000308652"/>
    </source>
</evidence>
<keyword evidence="1" id="KW-0472">Membrane</keyword>
<dbReference type="EMBL" id="ML213774">
    <property type="protein sequence ID" value="TFK31341.1"/>
    <property type="molecule type" value="Genomic_DNA"/>
</dbReference>
<dbReference type="AlphaFoldDB" id="A0A5C3LRI5"/>
<organism evidence="2 3">
    <name type="scientific">Crucibulum laeve</name>
    <dbReference type="NCBI Taxonomy" id="68775"/>
    <lineage>
        <taxon>Eukaryota</taxon>
        <taxon>Fungi</taxon>
        <taxon>Dikarya</taxon>
        <taxon>Basidiomycota</taxon>
        <taxon>Agaricomycotina</taxon>
        <taxon>Agaricomycetes</taxon>
        <taxon>Agaricomycetidae</taxon>
        <taxon>Agaricales</taxon>
        <taxon>Agaricineae</taxon>
        <taxon>Nidulariaceae</taxon>
        <taxon>Crucibulum</taxon>
    </lineage>
</organism>
<accession>A0A5C3LRI5</accession>
<keyword evidence="1" id="KW-0812">Transmembrane</keyword>
<evidence type="ECO:0000313" key="2">
    <source>
        <dbReference type="EMBL" id="TFK31341.1"/>
    </source>
</evidence>
<keyword evidence="3" id="KW-1185">Reference proteome</keyword>
<gene>
    <name evidence="2" type="ORF">BDQ12DRAFT_694298</name>
</gene>
<evidence type="ECO:0000256" key="1">
    <source>
        <dbReference type="SAM" id="Phobius"/>
    </source>
</evidence>